<dbReference type="PANTHER" id="PTHR37811">
    <property type="entry name" value="BLL5343 PROTEIN"/>
    <property type="match status" value="1"/>
</dbReference>
<dbReference type="AlphaFoldDB" id="A0A974NUX5"/>
<dbReference type="InterPro" id="IPR052936">
    <property type="entry name" value="Jasmonate_Hydroxylase-like"/>
</dbReference>
<feature type="domain" description="ABM" evidence="1">
    <location>
        <begin position="30"/>
        <end position="90"/>
    </location>
</feature>
<accession>A0A974NUX5</accession>
<evidence type="ECO:0000313" key="2">
    <source>
        <dbReference type="EMBL" id="QQV77431.1"/>
    </source>
</evidence>
<dbReference type="PANTHER" id="PTHR37811:SF2">
    <property type="entry name" value="ABM DOMAIN-CONTAINING PROTEIN"/>
    <property type="match status" value="1"/>
</dbReference>
<dbReference type="GO" id="GO:0004497">
    <property type="term" value="F:monooxygenase activity"/>
    <property type="evidence" value="ECO:0007669"/>
    <property type="project" value="UniProtKB-KW"/>
</dbReference>
<evidence type="ECO:0000259" key="1">
    <source>
        <dbReference type="Pfam" id="PF03992"/>
    </source>
</evidence>
<dbReference type="Pfam" id="PF03992">
    <property type="entry name" value="ABM"/>
    <property type="match status" value="1"/>
</dbReference>
<keyword evidence="2" id="KW-0560">Oxidoreductase</keyword>
<dbReference type="RefSeq" id="WP_202093903.1">
    <property type="nucleotide sequence ID" value="NZ_CP061035.1"/>
</dbReference>
<gene>
    <name evidence="2" type="ORF">H5J25_00920</name>
</gene>
<dbReference type="SUPFAM" id="SSF54909">
    <property type="entry name" value="Dimeric alpha+beta barrel"/>
    <property type="match status" value="1"/>
</dbReference>
<protein>
    <submittedName>
        <fullName evidence="2">Antibiotic biosynthesis monooxygenase</fullName>
    </submittedName>
</protein>
<dbReference type="EMBL" id="CP061035">
    <property type="protein sequence ID" value="QQV77431.1"/>
    <property type="molecule type" value="Genomic_DNA"/>
</dbReference>
<keyword evidence="2" id="KW-0503">Monooxygenase</keyword>
<sequence length="116" mass="13037">MQDETGQDAQKGDAIGEIAVIFRSSRNGRDEAGYHAAADAMERLATSQPGYRGIVSTRDGDGHGITISYWADDAAAIAWRDHPGHAVIRERGRALWYDRYEVIVTRIERAYRWSRT</sequence>
<dbReference type="Proteomes" id="UP000595894">
    <property type="component" value="Chromosome"/>
</dbReference>
<dbReference type="Gene3D" id="3.30.70.100">
    <property type="match status" value="1"/>
</dbReference>
<keyword evidence="3" id="KW-1185">Reference proteome</keyword>
<proteinExistence type="predicted"/>
<dbReference type="InterPro" id="IPR007138">
    <property type="entry name" value="ABM_dom"/>
</dbReference>
<evidence type="ECO:0000313" key="3">
    <source>
        <dbReference type="Proteomes" id="UP000595894"/>
    </source>
</evidence>
<organism evidence="2 3">
    <name type="scientific">Sphingomonas aliaeris</name>
    <dbReference type="NCBI Taxonomy" id="2759526"/>
    <lineage>
        <taxon>Bacteria</taxon>
        <taxon>Pseudomonadati</taxon>
        <taxon>Pseudomonadota</taxon>
        <taxon>Alphaproteobacteria</taxon>
        <taxon>Sphingomonadales</taxon>
        <taxon>Sphingomonadaceae</taxon>
        <taxon>Sphingomonas</taxon>
    </lineage>
</organism>
<reference evidence="3" key="1">
    <citation type="submission" date="2020-09" db="EMBL/GenBank/DDBJ databases">
        <title>Sphingomonas sp., a new species isolated from pork steak.</title>
        <authorList>
            <person name="Heidler von Heilborn D."/>
        </authorList>
    </citation>
    <scope>NUCLEOTIDE SEQUENCE [LARGE SCALE GENOMIC DNA]</scope>
</reference>
<dbReference type="InterPro" id="IPR011008">
    <property type="entry name" value="Dimeric_a/b-barrel"/>
</dbReference>
<dbReference type="KEGG" id="sari:H5J25_00920"/>
<name>A0A974NUX5_9SPHN</name>